<feature type="compositionally biased region" description="Polar residues" evidence="1">
    <location>
        <begin position="167"/>
        <end position="180"/>
    </location>
</feature>
<feature type="compositionally biased region" description="Basic and acidic residues" evidence="1">
    <location>
        <begin position="247"/>
        <end position="288"/>
    </location>
</feature>
<feature type="chain" id="PRO_5025663976" description="Fungal N-terminal domain-containing protein" evidence="2">
    <location>
        <begin position="22"/>
        <end position="288"/>
    </location>
</feature>
<organism evidence="3 4">
    <name type="scientific">Gymnopus androsaceus JB14</name>
    <dbReference type="NCBI Taxonomy" id="1447944"/>
    <lineage>
        <taxon>Eukaryota</taxon>
        <taxon>Fungi</taxon>
        <taxon>Dikarya</taxon>
        <taxon>Basidiomycota</taxon>
        <taxon>Agaricomycotina</taxon>
        <taxon>Agaricomycetes</taxon>
        <taxon>Agaricomycetidae</taxon>
        <taxon>Agaricales</taxon>
        <taxon>Marasmiineae</taxon>
        <taxon>Omphalotaceae</taxon>
        <taxon>Gymnopus</taxon>
    </lineage>
</organism>
<evidence type="ECO:0000256" key="1">
    <source>
        <dbReference type="SAM" id="MobiDB-lite"/>
    </source>
</evidence>
<dbReference type="EMBL" id="ML769468">
    <property type="protein sequence ID" value="KAE9399527.1"/>
    <property type="molecule type" value="Genomic_DNA"/>
</dbReference>
<dbReference type="AlphaFoldDB" id="A0A6A4HRE0"/>
<evidence type="ECO:0000256" key="2">
    <source>
        <dbReference type="SAM" id="SignalP"/>
    </source>
</evidence>
<reference evidence="3" key="1">
    <citation type="journal article" date="2019" name="Environ. Microbiol.">
        <title>Fungal ecological strategies reflected in gene transcription - a case study of two litter decomposers.</title>
        <authorList>
            <person name="Barbi F."/>
            <person name="Kohler A."/>
            <person name="Barry K."/>
            <person name="Baskaran P."/>
            <person name="Daum C."/>
            <person name="Fauchery L."/>
            <person name="Ihrmark K."/>
            <person name="Kuo A."/>
            <person name="LaButti K."/>
            <person name="Lipzen A."/>
            <person name="Morin E."/>
            <person name="Grigoriev I.V."/>
            <person name="Henrissat B."/>
            <person name="Lindahl B."/>
            <person name="Martin F."/>
        </authorList>
    </citation>
    <scope>NUCLEOTIDE SEQUENCE</scope>
    <source>
        <strain evidence="3">JB14</strain>
    </source>
</reference>
<evidence type="ECO:0008006" key="5">
    <source>
        <dbReference type="Google" id="ProtNLM"/>
    </source>
</evidence>
<feature type="region of interest" description="Disordered" evidence="1">
    <location>
        <begin position="161"/>
        <end position="180"/>
    </location>
</feature>
<evidence type="ECO:0000313" key="3">
    <source>
        <dbReference type="EMBL" id="KAE9399527.1"/>
    </source>
</evidence>
<dbReference type="Proteomes" id="UP000799118">
    <property type="component" value="Unassembled WGS sequence"/>
</dbReference>
<protein>
    <recommendedName>
        <fullName evidence="5">Fungal N-terminal domain-containing protein</fullName>
    </recommendedName>
</protein>
<feature type="signal peptide" evidence="2">
    <location>
        <begin position="1"/>
        <end position="21"/>
    </location>
</feature>
<name>A0A6A4HRE0_9AGAR</name>
<keyword evidence="4" id="KW-1185">Reference proteome</keyword>
<gene>
    <name evidence="3" type="ORF">BT96DRAFT_1019431</name>
</gene>
<sequence>MAATMTFTVIGTAAALGSVTADMLELLEAARADNRLLHSILPESKERTELEMTLDVIREIIVWLKNLEKPVRATRKKEHIRVFEDLRINCVRHEEQWGELVEKQRQVKPSTRWNFTAILFRDDTALKQIQVLRRKVQDNRYNVERASNSITLESIGVDMPVEGPAGNTANSTPQHGLQTEASPAAERLLNTLIRCSLEGHKILENEQAGSLIAMTPLRNSITLSSLKSQLSEPALDPLGAVASFSSDQRRGEKKGDCVTNKRFDNVDRTDAGTSRDKSTASRSSPNDR</sequence>
<proteinExistence type="predicted"/>
<evidence type="ECO:0000313" key="4">
    <source>
        <dbReference type="Proteomes" id="UP000799118"/>
    </source>
</evidence>
<feature type="region of interest" description="Disordered" evidence="1">
    <location>
        <begin position="244"/>
        <end position="288"/>
    </location>
</feature>
<accession>A0A6A4HRE0</accession>
<keyword evidence="2" id="KW-0732">Signal</keyword>